<keyword evidence="3" id="KW-0645">Protease</keyword>
<keyword evidence="5 6" id="KW-0378">Hydrolase</keyword>
<sequence>MMADNRMNDDQILATNDDDNVKNDIKNELINNSKKNIKLINKNHIYHEKQSRQLCALHALNNLFQDSNAFTKNDLDSIAETLSPSSILLFNPHKSKFGFGNYDVNVLLMALQNKNYEAIWFNRKKDPKRLNLNVIFGFILNIPNDCDFWKNALTFFTSSRRHWIAVRKFDSNYYNLDSKLKEPILIGQEENLFDFLQTNLTAEKNAEIFIIVTKQIAQQNNWYNE</sequence>
<keyword evidence="9" id="KW-1185">Reference proteome</keyword>
<organism evidence="8 9">
    <name type="scientific">Dermatophagoides pteronyssinus</name>
    <name type="common">European house dust mite</name>
    <dbReference type="NCBI Taxonomy" id="6956"/>
    <lineage>
        <taxon>Eukaryota</taxon>
        <taxon>Metazoa</taxon>
        <taxon>Ecdysozoa</taxon>
        <taxon>Arthropoda</taxon>
        <taxon>Chelicerata</taxon>
        <taxon>Arachnida</taxon>
        <taxon>Acari</taxon>
        <taxon>Acariformes</taxon>
        <taxon>Sarcoptiformes</taxon>
        <taxon>Astigmata</taxon>
        <taxon>Psoroptidia</taxon>
        <taxon>Analgoidea</taxon>
        <taxon>Pyroglyphidae</taxon>
        <taxon>Dermatophagoidinae</taxon>
        <taxon>Dermatophagoides</taxon>
    </lineage>
</organism>
<dbReference type="Pfam" id="PF02099">
    <property type="entry name" value="Josephin"/>
    <property type="match status" value="1"/>
</dbReference>
<dbReference type="PROSITE" id="PS50957">
    <property type="entry name" value="JOSEPHIN"/>
    <property type="match status" value="1"/>
</dbReference>
<reference evidence="8 9" key="1">
    <citation type="journal article" date="2018" name="J. Allergy Clin. Immunol.">
        <title>High-quality assembly of Dermatophagoides pteronyssinus genome and transcriptome reveals a wide range of novel allergens.</title>
        <authorList>
            <person name="Liu X.Y."/>
            <person name="Yang K.Y."/>
            <person name="Wang M.Q."/>
            <person name="Kwok J.S."/>
            <person name="Zeng X."/>
            <person name="Yang Z."/>
            <person name="Xiao X.J."/>
            <person name="Lau C.P."/>
            <person name="Li Y."/>
            <person name="Huang Z.M."/>
            <person name="Ba J.G."/>
            <person name="Yim A.K."/>
            <person name="Ouyang C.Y."/>
            <person name="Ngai S.M."/>
            <person name="Chan T.F."/>
            <person name="Leung E.L."/>
            <person name="Liu L."/>
            <person name="Liu Z.G."/>
            <person name="Tsui S.K."/>
        </authorList>
    </citation>
    <scope>NUCLEOTIDE SEQUENCE [LARGE SCALE GENOMIC DNA]</scope>
    <source>
        <strain evidence="8">Derp</strain>
    </source>
</reference>
<feature type="active site" evidence="6">
    <location>
        <position position="162"/>
    </location>
</feature>
<dbReference type="PRINTS" id="PR01233">
    <property type="entry name" value="JOSEPHIN"/>
</dbReference>
<evidence type="ECO:0000256" key="4">
    <source>
        <dbReference type="ARBA" id="ARBA00022786"/>
    </source>
</evidence>
<evidence type="ECO:0000313" key="8">
    <source>
        <dbReference type="EMBL" id="KAH9416605.1"/>
    </source>
</evidence>
<proteinExistence type="predicted"/>
<feature type="domain" description="Josephin" evidence="7">
    <location>
        <begin position="42"/>
        <end position="225"/>
    </location>
</feature>
<name>A0ABQ8J256_DERPT</name>
<dbReference type="SMART" id="SM01246">
    <property type="entry name" value="Josephin"/>
    <property type="match status" value="1"/>
</dbReference>
<feature type="active site" evidence="6">
    <location>
        <position position="177"/>
    </location>
</feature>
<dbReference type="EC" id="3.4.19.12" evidence="2"/>
<dbReference type="PANTHER" id="PTHR13291">
    <property type="entry name" value="JOSEPHIN 1, 2"/>
    <property type="match status" value="1"/>
</dbReference>
<dbReference type="EMBL" id="NJHN03000090">
    <property type="protein sequence ID" value="KAH9416605.1"/>
    <property type="molecule type" value="Genomic_DNA"/>
</dbReference>
<evidence type="ECO:0000256" key="5">
    <source>
        <dbReference type="ARBA" id="ARBA00022801"/>
    </source>
</evidence>
<keyword evidence="4" id="KW-0833">Ubl conjugation pathway</keyword>
<evidence type="ECO:0000259" key="7">
    <source>
        <dbReference type="PROSITE" id="PS50957"/>
    </source>
</evidence>
<dbReference type="Gene3D" id="3.90.70.40">
    <property type="match status" value="1"/>
</dbReference>
<protein>
    <recommendedName>
        <fullName evidence="2">ubiquitinyl hydrolase 1</fullName>
        <ecNumber evidence="2">3.4.19.12</ecNumber>
    </recommendedName>
</protein>
<feature type="active site" evidence="6">
    <location>
        <position position="55"/>
    </location>
</feature>
<evidence type="ECO:0000256" key="2">
    <source>
        <dbReference type="ARBA" id="ARBA00012759"/>
    </source>
</evidence>
<evidence type="ECO:0000256" key="3">
    <source>
        <dbReference type="ARBA" id="ARBA00022670"/>
    </source>
</evidence>
<evidence type="ECO:0000256" key="1">
    <source>
        <dbReference type="ARBA" id="ARBA00000707"/>
    </source>
</evidence>
<accession>A0ABQ8J256</accession>
<comment type="catalytic activity">
    <reaction evidence="1">
        <text>Thiol-dependent hydrolysis of ester, thioester, amide, peptide and isopeptide bonds formed by the C-terminal Gly of ubiquitin (a 76-residue protein attached to proteins as an intracellular targeting signal).</text>
        <dbReference type="EC" id="3.4.19.12"/>
    </reaction>
</comment>
<dbReference type="Proteomes" id="UP000887458">
    <property type="component" value="Unassembled WGS sequence"/>
</dbReference>
<evidence type="ECO:0000256" key="6">
    <source>
        <dbReference type="PROSITE-ProRule" id="PRU00331"/>
    </source>
</evidence>
<dbReference type="InterPro" id="IPR006155">
    <property type="entry name" value="Josephin"/>
</dbReference>
<comment type="caution">
    <text evidence="8">The sequence shown here is derived from an EMBL/GenBank/DDBJ whole genome shotgun (WGS) entry which is preliminary data.</text>
</comment>
<dbReference type="PANTHER" id="PTHR13291:SF0">
    <property type="entry name" value="JOSEPHIN-LIKE PROTEIN"/>
    <property type="match status" value="1"/>
</dbReference>
<dbReference type="InterPro" id="IPR040053">
    <property type="entry name" value="JOSD1/2"/>
</dbReference>
<gene>
    <name evidence="8" type="primary">JOSD1</name>
    <name evidence="8" type="ORF">DERP_009969</name>
</gene>
<reference evidence="8 9" key="2">
    <citation type="journal article" date="2022" name="Mol. Biol. Evol.">
        <title>Comparative Genomics Reveals Insights into the Divergent Evolution of Astigmatic Mites and Household Pest Adaptations.</title>
        <authorList>
            <person name="Xiong Q."/>
            <person name="Wan A.T."/>
            <person name="Liu X."/>
            <person name="Fung C.S."/>
            <person name="Xiao X."/>
            <person name="Malainual N."/>
            <person name="Hou J."/>
            <person name="Wang L."/>
            <person name="Wang M."/>
            <person name="Yang K.Y."/>
            <person name="Cui Y."/>
            <person name="Leung E.L."/>
            <person name="Nong W."/>
            <person name="Shin S.K."/>
            <person name="Au S.W."/>
            <person name="Jeong K.Y."/>
            <person name="Chew F.T."/>
            <person name="Hui J.H."/>
            <person name="Leung T.F."/>
            <person name="Tungtrongchitr A."/>
            <person name="Zhong N."/>
            <person name="Liu Z."/>
            <person name="Tsui S.K."/>
        </authorList>
    </citation>
    <scope>NUCLEOTIDE SEQUENCE [LARGE SCALE GENOMIC DNA]</scope>
    <source>
        <strain evidence="8">Derp</strain>
    </source>
</reference>
<evidence type="ECO:0000313" key="9">
    <source>
        <dbReference type="Proteomes" id="UP000887458"/>
    </source>
</evidence>